<dbReference type="OrthoDB" id="5386290at2"/>
<feature type="active site" description="Nucleophile" evidence="8">
    <location>
        <position position="264"/>
    </location>
</feature>
<dbReference type="GO" id="GO:0016597">
    <property type="term" value="F:amino acid binding"/>
    <property type="evidence" value="ECO:0007669"/>
    <property type="project" value="TreeGrafter"/>
</dbReference>
<dbReference type="GO" id="GO:0000166">
    <property type="term" value="F:nucleotide binding"/>
    <property type="evidence" value="ECO:0007669"/>
    <property type="project" value="UniProtKB-KW"/>
</dbReference>
<evidence type="ECO:0000256" key="8">
    <source>
        <dbReference type="PIRSR" id="PIRSR633199-1"/>
    </source>
</evidence>
<dbReference type="GO" id="GO:0045429">
    <property type="term" value="P:positive regulation of nitric oxide biosynthetic process"/>
    <property type="evidence" value="ECO:0007669"/>
    <property type="project" value="TreeGrafter"/>
</dbReference>
<evidence type="ECO:0000259" key="9">
    <source>
        <dbReference type="Pfam" id="PF04455"/>
    </source>
</evidence>
<evidence type="ECO:0000256" key="6">
    <source>
        <dbReference type="ARBA" id="ARBA00023239"/>
    </source>
</evidence>
<evidence type="ECO:0000256" key="5">
    <source>
        <dbReference type="ARBA" id="ARBA00023027"/>
    </source>
</evidence>
<name>A0A563VTI8_9CYAN</name>
<dbReference type="EC" id="4.3.1.12" evidence="7"/>
<accession>A0A563VTI8</accession>
<dbReference type="GO" id="GO:0006525">
    <property type="term" value="P:arginine metabolic process"/>
    <property type="evidence" value="ECO:0007669"/>
    <property type="project" value="TreeGrafter"/>
</dbReference>
<dbReference type="NCBIfam" id="TIGR00300">
    <property type="entry name" value="TIGR00300 family protein"/>
    <property type="match status" value="1"/>
</dbReference>
<proteinExistence type="inferred from homology"/>
<dbReference type="Gene3D" id="3.75.10.10">
    <property type="entry name" value="L-arginine/glycine Amidinotransferase, Chain A"/>
    <property type="match status" value="1"/>
</dbReference>
<dbReference type="AlphaFoldDB" id="A0A563VTI8"/>
<dbReference type="InterPro" id="IPR048963">
    <property type="entry name" value="ArgZ/ArgE-like_C_2nd"/>
</dbReference>
<evidence type="ECO:0000256" key="4">
    <source>
        <dbReference type="ARBA" id="ARBA00022801"/>
    </source>
</evidence>
<evidence type="ECO:0000259" key="10">
    <source>
        <dbReference type="Pfam" id="PF21570"/>
    </source>
</evidence>
<keyword evidence="4" id="KW-0378">Hydrolase</keyword>
<evidence type="ECO:0000313" key="13">
    <source>
        <dbReference type="Proteomes" id="UP000320055"/>
    </source>
</evidence>
<feature type="domain" description="Arginine dihydrolase ArgZ/ArgE-like C-terminal first subdomain" evidence="11">
    <location>
        <begin position="387"/>
        <end position="470"/>
    </location>
</feature>
<dbReference type="InterPro" id="IPR033199">
    <property type="entry name" value="DDAH-like"/>
</dbReference>
<dbReference type="RefSeq" id="WP_144865109.1">
    <property type="nucleotide sequence ID" value="NZ_LR213789.1"/>
</dbReference>
<keyword evidence="5" id="KW-0520">NAD</keyword>
<feature type="domain" description="LOR/SDH bifunctional enzyme conserved" evidence="9">
    <location>
        <begin position="286"/>
        <end position="386"/>
    </location>
</feature>
<keyword evidence="13" id="KW-1185">Reference proteome</keyword>
<dbReference type="CDD" id="cd12144">
    <property type="entry name" value="SDH_N_domain"/>
    <property type="match status" value="1"/>
</dbReference>
<dbReference type="GO" id="GO:0016403">
    <property type="term" value="F:dimethylargininase activity"/>
    <property type="evidence" value="ECO:0007669"/>
    <property type="project" value="TreeGrafter"/>
</dbReference>
<evidence type="ECO:0000313" key="12">
    <source>
        <dbReference type="EMBL" id="VEP14792.1"/>
    </source>
</evidence>
<dbReference type="Pfam" id="PF04455">
    <property type="entry name" value="Saccharop_dh_N"/>
    <property type="match status" value="1"/>
</dbReference>
<feature type="domain" description="Arginine dihydrolase ArgZ/ArgE-like C-terminal second subdomain" evidence="10">
    <location>
        <begin position="471"/>
        <end position="683"/>
    </location>
</feature>
<dbReference type="EMBL" id="CAACVJ010000212">
    <property type="protein sequence ID" value="VEP14792.1"/>
    <property type="molecule type" value="Genomic_DNA"/>
</dbReference>
<dbReference type="PANTHER" id="PTHR12737:SF9">
    <property type="entry name" value="DIMETHYLARGININASE"/>
    <property type="match status" value="1"/>
</dbReference>
<dbReference type="Pfam" id="PF21571">
    <property type="entry name" value="ArgZ-like_C_1st"/>
    <property type="match status" value="1"/>
</dbReference>
<gene>
    <name evidence="12" type="ORF">H1P_290001</name>
</gene>
<dbReference type="InterPro" id="IPR005239">
    <property type="entry name" value="ArgZ/ArgE-like"/>
</dbReference>
<keyword evidence="3" id="KW-0547">Nucleotide-binding</keyword>
<evidence type="ECO:0000256" key="2">
    <source>
        <dbReference type="ARBA" id="ARBA00008532"/>
    </source>
</evidence>
<evidence type="ECO:0000256" key="1">
    <source>
        <dbReference type="ARBA" id="ARBA00001911"/>
    </source>
</evidence>
<dbReference type="PANTHER" id="PTHR12737">
    <property type="entry name" value="DIMETHYLARGININE DIMETHYLAMINOHYDROLASE"/>
    <property type="match status" value="1"/>
</dbReference>
<dbReference type="Proteomes" id="UP000320055">
    <property type="component" value="Unassembled WGS sequence"/>
</dbReference>
<sequence>MTDSIRILMCAPDHYDVDYVINPWMEGNVHKSSRDRAVEQWDKLYHVLQGLAQVDLIKPQKGVPDMVFTANAGLILGDDAVVSRFYHPERQGEEPYFKQWFADNGFKVHELPRDLPFEGAGDALLDREGRWLWAGYGFRSELDSHSYLAKWLDIEVLSLRLIDDRFYHLDTCFCPLIGGYLLYYPGAFDSYSNHLIEKRVPAEKRIAIEETDAINFACNSVNVEQNVVMNKASDTLKKQLGDAGFNVIETPLTEFLKAGGAAKCLTLRINEPVLEDVHANEPVASRVIHLEGHLLDAGMMNKTLDLIIENGGSFKVLNFNLGVERQSTSAADVRISAPSNEVMEDIVSQLLDLGAITSAETSQDAEIETCDLDGVAPDDFYVTNIYPTEIKINGEWIRVQKQRMDGAIVVQDKTAQCKILRDLQKDDAVVVGVEGIRTVRKAEVREKKANEEFSFMGAGVSSERRVELVVEQIAWELRRIRDRGGKVVVTAGPVVIHTGGAKHLSHLIREGYVQGLLGGNAIAVHDIEQALMGTSLGVDMQKGVPVRGGHRHHLKVINTVRRYGSITKTVEAGALPKGVMYECVKHDVPFCLAGSIRDDGPLPDTQMDLIKAQEEYAQLLEGTEMILMLSTMLHSIGVGNMTPAGVKMVCVDINPAVVTKLSDRGSLESIGIVTDVGLFLSLLVNQLERLTSPYAVG</sequence>
<dbReference type="Gene3D" id="2.40.420.10">
    <property type="entry name" value="conserved putative lor/sdh protein from methanococcus maripaludis s2 domain"/>
    <property type="match status" value="1"/>
</dbReference>
<dbReference type="GO" id="GO:0008473">
    <property type="term" value="F:ornithine cyclodeaminase activity"/>
    <property type="evidence" value="ECO:0007669"/>
    <property type="project" value="UniProtKB-EC"/>
</dbReference>
<dbReference type="GO" id="GO:0000052">
    <property type="term" value="P:citrulline metabolic process"/>
    <property type="evidence" value="ECO:0007669"/>
    <property type="project" value="TreeGrafter"/>
</dbReference>
<dbReference type="SUPFAM" id="SSF55909">
    <property type="entry name" value="Pentein"/>
    <property type="match status" value="1"/>
</dbReference>
<dbReference type="Pfam" id="PF19420">
    <property type="entry name" value="DDAH_eukar"/>
    <property type="match status" value="1"/>
</dbReference>
<dbReference type="Gene3D" id="3.40.50.10690">
    <property type="entry name" value="putative lor/sdh protein like domains"/>
    <property type="match status" value="1"/>
</dbReference>
<evidence type="ECO:0000256" key="3">
    <source>
        <dbReference type="ARBA" id="ARBA00022741"/>
    </source>
</evidence>
<keyword evidence="6" id="KW-0456">Lyase</keyword>
<dbReference type="InterPro" id="IPR048964">
    <property type="entry name" value="ArgZ/ArgE-like_C_1st"/>
</dbReference>
<evidence type="ECO:0000256" key="7">
    <source>
        <dbReference type="ARBA" id="ARBA00066346"/>
    </source>
</evidence>
<comment type="cofactor">
    <cofactor evidence="1">
        <name>NAD(+)</name>
        <dbReference type="ChEBI" id="CHEBI:57540"/>
    </cofactor>
</comment>
<feature type="active site" description="Proton donor" evidence="8">
    <location>
        <position position="168"/>
    </location>
</feature>
<evidence type="ECO:0000259" key="11">
    <source>
        <dbReference type="Pfam" id="PF21571"/>
    </source>
</evidence>
<reference evidence="12 13" key="1">
    <citation type="submission" date="2019-01" db="EMBL/GenBank/DDBJ databases">
        <authorList>
            <person name="Brito A."/>
        </authorList>
    </citation>
    <scope>NUCLEOTIDE SEQUENCE [LARGE SCALE GENOMIC DNA]</scope>
    <source>
        <strain evidence="12">1</strain>
    </source>
</reference>
<organism evidence="12 13">
    <name type="scientific">Hyella patelloides LEGE 07179</name>
    <dbReference type="NCBI Taxonomy" id="945734"/>
    <lineage>
        <taxon>Bacteria</taxon>
        <taxon>Bacillati</taxon>
        <taxon>Cyanobacteriota</taxon>
        <taxon>Cyanophyceae</taxon>
        <taxon>Pleurocapsales</taxon>
        <taxon>Hyellaceae</taxon>
        <taxon>Hyella</taxon>
    </lineage>
</organism>
<comment type="similarity">
    <text evidence="2">Belongs to the DDAH family.</text>
</comment>
<dbReference type="Pfam" id="PF21570">
    <property type="entry name" value="ArgZ-like_C_2nd"/>
    <property type="match status" value="1"/>
</dbReference>
<protein>
    <recommendedName>
        <fullName evidence="7">ornithine cyclodeaminase</fullName>
        <ecNumber evidence="7">4.3.1.12</ecNumber>
    </recommendedName>
</protein>
<dbReference type="InterPro" id="IPR007545">
    <property type="entry name" value="LOR/SDH_bifunc_enz_cons_dom"/>
</dbReference>